<dbReference type="NCBIfam" id="TIGR02385">
    <property type="entry name" value="RelE_StbE"/>
    <property type="match status" value="1"/>
</dbReference>
<evidence type="ECO:0000256" key="1">
    <source>
        <dbReference type="ARBA" id="ARBA00006226"/>
    </source>
</evidence>
<dbReference type="Gene3D" id="3.30.2310.20">
    <property type="entry name" value="RelE-like"/>
    <property type="match status" value="1"/>
</dbReference>
<dbReference type="InterPro" id="IPR051803">
    <property type="entry name" value="TA_system_RelE-like_toxin"/>
</dbReference>
<sequence length="96" mass="11365">MKIVWARPARQDLRDIYLYIAQDNPYAARKLQSEIRQRVALLQDNPGFGRTDRVTGTRELVMGDSPYILPYRVRQDCIEILAVYHGARKWPEEFRE</sequence>
<dbReference type="AlphaFoldDB" id="A0A250KR06"/>
<dbReference type="InterPro" id="IPR035093">
    <property type="entry name" value="RelE/ParE_toxin_dom_sf"/>
</dbReference>
<evidence type="ECO:0000256" key="2">
    <source>
        <dbReference type="ARBA" id="ARBA00022649"/>
    </source>
</evidence>
<evidence type="ECO:0000313" key="4">
    <source>
        <dbReference type="Proteomes" id="UP000266313"/>
    </source>
</evidence>
<dbReference type="RefSeq" id="WP_119629536.1">
    <property type="nucleotide sequence ID" value="NZ_AP017928.1"/>
</dbReference>
<reference evidence="3 4" key="1">
    <citation type="submission" date="2016-12" db="EMBL/GenBank/DDBJ databases">
        <title>Genome sequencing of Methylocaldum marinum.</title>
        <authorList>
            <person name="Takeuchi M."/>
            <person name="Kamagata Y."/>
            <person name="Hiraoka S."/>
            <person name="Oshima K."/>
            <person name="Hattori M."/>
            <person name="Iwasaki W."/>
        </authorList>
    </citation>
    <scope>NUCLEOTIDE SEQUENCE [LARGE SCALE GENOMIC DNA]</scope>
    <source>
        <strain evidence="3 4">S8</strain>
    </source>
</reference>
<dbReference type="OrthoDB" id="9798046at2"/>
<dbReference type="Proteomes" id="UP000266313">
    <property type="component" value="Chromosome"/>
</dbReference>
<keyword evidence="2" id="KW-1277">Toxin-antitoxin system</keyword>
<proteinExistence type="inferred from homology"/>
<dbReference type="PANTHER" id="PTHR33755:SF6">
    <property type="entry name" value="PLASMID STABILIZATION SYSTEM PROTEIN"/>
    <property type="match status" value="1"/>
</dbReference>
<keyword evidence="4" id="KW-1185">Reference proteome</keyword>
<accession>A0A250KR06</accession>
<name>A0A250KR06_9GAMM</name>
<dbReference type="InterPro" id="IPR007712">
    <property type="entry name" value="RelE/ParE_toxin"/>
</dbReference>
<comment type="similarity">
    <text evidence="1">Belongs to the RelE toxin family.</text>
</comment>
<dbReference type="KEGG" id="mmai:sS8_2096"/>
<dbReference type="PANTHER" id="PTHR33755">
    <property type="entry name" value="TOXIN PARE1-RELATED"/>
    <property type="match status" value="1"/>
</dbReference>
<organism evidence="3 4">
    <name type="scientific">Methylocaldum marinum</name>
    <dbReference type="NCBI Taxonomy" id="1432792"/>
    <lineage>
        <taxon>Bacteria</taxon>
        <taxon>Pseudomonadati</taxon>
        <taxon>Pseudomonadota</taxon>
        <taxon>Gammaproteobacteria</taxon>
        <taxon>Methylococcales</taxon>
        <taxon>Methylococcaceae</taxon>
        <taxon>Methylocaldum</taxon>
    </lineage>
</organism>
<evidence type="ECO:0000313" key="3">
    <source>
        <dbReference type="EMBL" id="BBA34048.1"/>
    </source>
</evidence>
<gene>
    <name evidence="3" type="ORF">sS8_2096</name>
</gene>
<dbReference type="Pfam" id="PF05016">
    <property type="entry name" value="ParE_toxin"/>
    <property type="match status" value="1"/>
</dbReference>
<dbReference type="EMBL" id="AP017928">
    <property type="protein sequence ID" value="BBA34048.1"/>
    <property type="molecule type" value="Genomic_DNA"/>
</dbReference>
<protein>
    <submittedName>
        <fullName evidence="3">Addiction module toxin, RelE/StbE family</fullName>
    </submittedName>
</protein>